<dbReference type="InterPro" id="IPR043502">
    <property type="entry name" value="DNA/RNA_pol_sf"/>
</dbReference>
<evidence type="ECO:0000313" key="7">
    <source>
        <dbReference type="EMBL" id="GAU51931.1"/>
    </source>
</evidence>
<dbReference type="PROSITE" id="PS50994">
    <property type="entry name" value="INTEGRASE"/>
    <property type="match status" value="1"/>
</dbReference>
<dbReference type="GO" id="GO:0004519">
    <property type="term" value="F:endonuclease activity"/>
    <property type="evidence" value="ECO:0007669"/>
    <property type="project" value="UniProtKB-KW"/>
</dbReference>
<dbReference type="GO" id="GO:0003676">
    <property type="term" value="F:nucleic acid binding"/>
    <property type="evidence" value="ECO:0007669"/>
    <property type="project" value="InterPro"/>
</dbReference>
<protein>
    <recommendedName>
        <fullName evidence="6">Integrase catalytic domain-containing protein</fullName>
    </recommendedName>
</protein>
<feature type="compositionally biased region" description="Acidic residues" evidence="5">
    <location>
        <begin position="611"/>
        <end position="621"/>
    </location>
</feature>
<dbReference type="InterPro" id="IPR001584">
    <property type="entry name" value="Integrase_cat-core"/>
</dbReference>
<proteinExistence type="predicted"/>
<dbReference type="Pfam" id="PF07727">
    <property type="entry name" value="RVT_2"/>
    <property type="match status" value="1"/>
</dbReference>
<keyword evidence="1" id="KW-0645">Protease</keyword>
<evidence type="ECO:0000256" key="4">
    <source>
        <dbReference type="ARBA" id="ARBA00022801"/>
    </source>
</evidence>
<reference evidence="8" key="1">
    <citation type="journal article" date="2017" name="Front. Plant Sci.">
        <title>Climate Clever Clovers: New Paradigm to Reduce the Environmental Footprint of Ruminants by Breeding Low Methanogenic Forages Utilizing Haplotype Variation.</title>
        <authorList>
            <person name="Kaur P."/>
            <person name="Appels R."/>
            <person name="Bayer P.E."/>
            <person name="Keeble-Gagnere G."/>
            <person name="Wang J."/>
            <person name="Hirakawa H."/>
            <person name="Shirasawa K."/>
            <person name="Vercoe P."/>
            <person name="Stefanova K."/>
            <person name="Durmic Z."/>
            <person name="Nichols P."/>
            <person name="Revell C."/>
            <person name="Isobe S.N."/>
            <person name="Edwards D."/>
            <person name="Erskine W."/>
        </authorList>
    </citation>
    <scope>NUCLEOTIDE SEQUENCE [LARGE SCALE GENOMIC DNA]</scope>
    <source>
        <strain evidence="8">cv. Daliak</strain>
    </source>
</reference>
<dbReference type="InterPro" id="IPR054722">
    <property type="entry name" value="PolX-like_BBD"/>
</dbReference>
<dbReference type="GO" id="GO:0005524">
    <property type="term" value="F:ATP binding"/>
    <property type="evidence" value="ECO:0007669"/>
    <property type="project" value="UniProtKB-KW"/>
</dbReference>
<dbReference type="Gene3D" id="3.30.420.10">
    <property type="entry name" value="Ribonuclease H-like superfamily/Ribonuclease H"/>
    <property type="match status" value="2"/>
</dbReference>
<name>A0A2Z6P6C6_TRISU</name>
<dbReference type="InterPro" id="IPR012337">
    <property type="entry name" value="RNaseH-like_sf"/>
</dbReference>
<dbReference type="InterPro" id="IPR036397">
    <property type="entry name" value="RNaseH_sf"/>
</dbReference>
<keyword evidence="8" id="KW-1185">Reference proteome</keyword>
<evidence type="ECO:0000256" key="5">
    <source>
        <dbReference type="SAM" id="MobiDB-lite"/>
    </source>
</evidence>
<dbReference type="InterPro" id="IPR057670">
    <property type="entry name" value="SH3_retrovirus"/>
</dbReference>
<accession>A0A2Z6P6C6</accession>
<keyword evidence="2" id="KW-0479">Metal-binding</keyword>
<dbReference type="Pfam" id="PF25597">
    <property type="entry name" value="SH3_retrovirus"/>
    <property type="match status" value="1"/>
</dbReference>
<dbReference type="InterPro" id="IPR039537">
    <property type="entry name" value="Retrotran_Ty1/copia-like"/>
</dbReference>
<evidence type="ECO:0000256" key="2">
    <source>
        <dbReference type="ARBA" id="ARBA00022723"/>
    </source>
</evidence>
<dbReference type="GO" id="GO:0015074">
    <property type="term" value="P:DNA integration"/>
    <property type="evidence" value="ECO:0007669"/>
    <property type="project" value="UniProtKB-KW"/>
</dbReference>
<evidence type="ECO:0000259" key="6">
    <source>
        <dbReference type="PROSITE" id="PS50994"/>
    </source>
</evidence>
<dbReference type="GO" id="GO:0003964">
    <property type="term" value="F:RNA-directed DNA polymerase activity"/>
    <property type="evidence" value="ECO:0007669"/>
    <property type="project" value="UniProtKB-KW"/>
</dbReference>
<dbReference type="GO" id="GO:0046872">
    <property type="term" value="F:metal ion binding"/>
    <property type="evidence" value="ECO:0007669"/>
    <property type="project" value="UniProtKB-KW"/>
</dbReference>
<dbReference type="Proteomes" id="UP000242715">
    <property type="component" value="Unassembled WGS sequence"/>
</dbReference>
<evidence type="ECO:0000256" key="3">
    <source>
        <dbReference type="ARBA" id="ARBA00022750"/>
    </source>
</evidence>
<feature type="domain" description="Integrase catalytic" evidence="6">
    <location>
        <begin position="386"/>
        <end position="487"/>
    </location>
</feature>
<dbReference type="GO" id="GO:0006310">
    <property type="term" value="P:DNA recombination"/>
    <property type="evidence" value="ECO:0007669"/>
    <property type="project" value="UniProtKB-KW"/>
</dbReference>
<dbReference type="EMBL" id="DF976218">
    <property type="protein sequence ID" value="GAU51931.1"/>
    <property type="molecule type" value="Genomic_DNA"/>
</dbReference>
<feature type="compositionally biased region" description="Low complexity" evidence="5">
    <location>
        <begin position="598"/>
        <end position="610"/>
    </location>
</feature>
<dbReference type="SUPFAM" id="SSF56672">
    <property type="entry name" value="DNA/RNA polymerases"/>
    <property type="match status" value="1"/>
</dbReference>
<feature type="region of interest" description="Disordered" evidence="5">
    <location>
        <begin position="594"/>
        <end position="635"/>
    </location>
</feature>
<gene>
    <name evidence="7" type="ORF">TSUD_417140</name>
</gene>
<dbReference type="PANTHER" id="PTHR42648">
    <property type="entry name" value="TRANSPOSASE, PUTATIVE-RELATED"/>
    <property type="match status" value="1"/>
</dbReference>
<dbReference type="Pfam" id="PF22936">
    <property type="entry name" value="Pol_BBD"/>
    <property type="match status" value="1"/>
</dbReference>
<dbReference type="GO" id="GO:0004190">
    <property type="term" value="F:aspartic-type endopeptidase activity"/>
    <property type="evidence" value="ECO:0007669"/>
    <property type="project" value="UniProtKB-KW"/>
</dbReference>
<sequence>MAESSSFSQPSIPKFDGYYEHWSMLMENLIRSKEYWSLIENGVVLAPANATPEQLTAANESKLRDLKVKNYLFQSIDRSILETILNRETSKDIWEAMRRKYQGSTKVKRAQLQSLRREFEVLAMGEDESVNDYFARTLAIANRMTAQGERMEQVVVVEKIMRYMPAKFNYVVCAIEEANDVTAMSIDELQSSLLVQEQRMKGQQIQVEAQALKVSNTGHYRNECPEWEGNGNANYVELKEEEETLLMAYWHENMETKQELWYIDSGCSNHVVGNKEWFFDFDDKFRESVKLGNDSKMAVMGRGNVKLCINGSIHTLKQKDMVKGLPNLTKSEDKCTDCLVGKQHRATIPKQANWRTSKKLELVHSDICGPINPTSNGGNKYFITFTDDLSRKTWIYFLQHKSSAFDVFKSIHGIKRQLTTAYTPQQNGVSERKNRTLLNMVKSMLSARDVPKHFWPEAVKWVVYVMNRSPTHAVKDLTPEEAWNGVKPFVHHFKIFGCIAHVHIPDVHRKKLDNKSIKCVLLGVSDESKAYKLYSPIDRKIIISKDVVFKELKGWNWNKEITSTNSTEPISVTEDNDEIELQHEEGTVHEVVDHHDNNGAVNGEASGGSSEETETDSDNDDTNPLPTRIRQPPGYLRDYVTGQEDIDDEAQNLQNLTIAMFSSNEDPNTYEEASKTDTWRRAMDNEIQSIEANGTWELTSLPHGVNAIGVKWVFKTKYNEKGKVEKHKARLVVKGYAQRHGIDYSEVYAPVARWDTIRTVLSIAAYNQWCVFQLDVKSAFLHGDLTETVYIEQPMSYHKGSYDQVYRLKKALYGLKQAPRAWYSKIESYFNEENFEKCSHEPTLFVKHGNNGNIIIVSLYVDDLIYNDNNMEMMEAFKSSMKDKFAMTDLGKMKYFLGIEVTQCDKGIFIYQHKYASEILARFGMDSCNKVCTPIVPGCKPDMTYVVCLAARYMERPTELHVAAVKRIMRYLKGTLKKVLQAMCLQWEQVMCWSSKKQPIVTLSTTEAEFVSAASSACQCIWLRYIMNHLKMELNGCTIINCDNSSSIKLSKNPIMHGRCKHIDVRYHFLRDLNKDGIIELRHV</sequence>
<evidence type="ECO:0000313" key="8">
    <source>
        <dbReference type="Proteomes" id="UP000242715"/>
    </source>
</evidence>
<dbReference type="CDD" id="cd09272">
    <property type="entry name" value="RNase_HI_RT_Ty1"/>
    <property type="match status" value="1"/>
</dbReference>
<organism evidence="7 8">
    <name type="scientific">Trifolium subterraneum</name>
    <name type="common">Subterranean clover</name>
    <dbReference type="NCBI Taxonomy" id="3900"/>
    <lineage>
        <taxon>Eukaryota</taxon>
        <taxon>Viridiplantae</taxon>
        <taxon>Streptophyta</taxon>
        <taxon>Embryophyta</taxon>
        <taxon>Tracheophyta</taxon>
        <taxon>Spermatophyta</taxon>
        <taxon>Magnoliopsida</taxon>
        <taxon>eudicotyledons</taxon>
        <taxon>Gunneridae</taxon>
        <taxon>Pentapetalae</taxon>
        <taxon>rosids</taxon>
        <taxon>fabids</taxon>
        <taxon>Fabales</taxon>
        <taxon>Fabaceae</taxon>
        <taxon>Papilionoideae</taxon>
        <taxon>50 kb inversion clade</taxon>
        <taxon>NPAAA clade</taxon>
        <taxon>Hologalegina</taxon>
        <taxon>IRL clade</taxon>
        <taxon>Trifolieae</taxon>
        <taxon>Trifolium</taxon>
    </lineage>
</organism>
<dbReference type="SUPFAM" id="SSF53098">
    <property type="entry name" value="Ribonuclease H-like"/>
    <property type="match status" value="1"/>
</dbReference>
<dbReference type="GO" id="GO:0006508">
    <property type="term" value="P:proteolysis"/>
    <property type="evidence" value="ECO:0007669"/>
    <property type="project" value="UniProtKB-KW"/>
</dbReference>
<dbReference type="InterPro" id="IPR013103">
    <property type="entry name" value="RVT_2"/>
</dbReference>
<dbReference type="Pfam" id="PF14223">
    <property type="entry name" value="Retrotran_gag_2"/>
    <property type="match status" value="1"/>
</dbReference>
<evidence type="ECO:0000256" key="1">
    <source>
        <dbReference type="ARBA" id="ARBA00022670"/>
    </source>
</evidence>
<dbReference type="OrthoDB" id="120988at2759"/>
<dbReference type="AlphaFoldDB" id="A0A2Z6P6C6"/>
<dbReference type="PANTHER" id="PTHR42648:SF18">
    <property type="entry name" value="RETROTRANSPOSON, UNCLASSIFIED-LIKE PROTEIN"/>
    <property type="match status" value="1"/>
</dbReference>
<keyword evidence="4" id="KW-0378">Hydrolase</keyword>
<keyword evidence="3" id="KW-0064">Aspartyl protease</keyword>
<dbReference type="GO" id="GO:0003887">
    <property type="term" value="F:DNA-directed DNA polymerase activity"/>
    <property type="evidence" value="ECO:0007669"/>
    <property type="project" value="UniProtKB-KW"/>
</dbReference>